<feature type="non-terminal residue" evidence="1">
    <location>
        <position position="612"/>
    </location>
</feature>
<organism evidence="1">
    <name type="scientific">marine sediment metagenome</name>
    <dbReference type="NCBI Taxonomy" id="412755"/>
    <lineage>
        <taxon>unclassified sequences</taxon>
        <taxon>metagenomes</taxon>
        <taxon>ecological metagenomes</taxon>
    </lineage>
</organism>
<evidence type="ECO:0000313" key="1">
    <source>
        <dbReference type="EMBL" id="KKL58448.1"/>
    </source>
</evidence>
<evidence type="ECO:0008006" key="2">
    <source>
        <dbReference type="Google" id="ProtNLM"/>
    </source>
</evidence>
<sequence length="612" mass="68275">DPCYAFVNFTAQEDIFIYPLDYDPYNRNIGVNFDPNVKDWKIERSWGSGWREIDLNDTCKGTWCGGKFGAKSNVYSFAFREGRDYQIRITVLKNNPDENVKWSAFGVDPTFFGLNNQSLDKKYNKSNREISFDSKIDNSTELKIKLGTDLIHYVIYGSNRTVAITNIENNYGDYPLYLILGPVEFINLETNQTFKRDYHYEYKKSNGFKVIDDYIEICVNETIVFDSNSSETVIQNCNRYLSGWHPEEQFEWVYLDISKDMPKGKLTVALVTDVLPYENVEWIPTILGSEITEWAEWTESLNVDIVAYYKLDEASGATAFDSLGDFDGTNTGADVNQNGIINKSYFFGGGADNVNVGDLPISTSLTTSLWINASTVAQFGTMIQKSPVNSQWIFFLDTTVVNLRGGNTASDIKCLIGNLTDNNWHNIVFVTEGSNGKIFIDGSKCVDDTITPIANGAGDVLIGKHSSGGPITSLIDEVGIWNRTLSDSEINDLYNGGVGITYTSDFNLFPAVTLNSPVDNFNLSSQSITFNGTATDDINLINVSLILDSTYNETNTTGLNNSNYIFSPTTISEGTHNWTYEACDDSSLCTTATVKDFRVDLTAPTIEYVSPT</sequence>
<dbReference type="Gene3D" id="2.60.40.10">
    <property type="entry name" value="Immunoglobulins"/>
    <property type="match status" value="1"/>
</dbReference>
<dbReference type="EMBL" id="LAZR01029821">
    <property type="protein sequence ID" value="KKL58448.1"/>
    <property type="molecule type" value="Genomic_DNA"/>
</dbReference>
<dbReference type="Gene3D" id="2.60.120.200">
    <property type="match status" value="1"/>
</dbReference>
<accession>A0A0F9D9U1</accession>
<comment type="caution">
    <text evidence="1">The sequence shown here is derived from an EMBL/GenBank/DDBJ whole genome shotgun (WGS) entry which is preliminary data.</text>
</comment>
<feature type="non-terminal residue" evidence="1">
    <location>
        <position position="1"/>
    </location>
</feature>
<dbReference type="InterPro" id="IPR013783">
    <property type="entry name" value="Ig-like_fold"/>
</dbReference>
<dbReference type="AlphaFoldDB" id="A0A0F9D9U1"/>
<dbReference type="SUPFAM" id="SSF49899">
    <property type="entry name" value="Concanavalin A-like lectins/glucanases"/>
    <property type="match status" value="1"/>
</dbReference>
<dbReference type="Pfam" id="PF13385">
    <property type="entry name" value="Laminin_G_3"/>
    <property type="match status" value="1"/>
</dbReference>
<dbReference type="Pfam" id="PF17957">
    <property type="entry name" value="Big_7"/>
    <property type="match status" value="1"/>
</dbReference>
<gene>
    <name evidence="1" type="ORF">LCGC14_2225270</name>
</gene>
<protein>
    <recommendedName>
        <fullName evidence="2">LamG-like jellyroll fold domain-containing protein</fullName>
    </recommendedName>
</protein>
<name>A0A0F9D9U1_9ZZZZ</name>
<dbReference type="InterPro" id="IPR013320">
    <property type="entry name" value="ConA-like_dom_sf"/>
</dbReference>
<proteinExistence type="predicted"/>
<reference evidence="1" key="1">
    <citation type="journal article" date="2015" name="Nature">
        <title>Complex archaea that bridge the gap between prokaryotes and eukaryotes.</title>
        <authorList>
            <person name="Spang A."/>
            <person name="Saw J.H."/>
            <person name="Jorgensen S.L."/>
            <person name="Zaremba-Niedzwiedzka K."/>
            <person name="Martijn J."/>
            <person name="Lind A.E."/>
            <person name="van Eijk R."/>
            <person name="Schleper C."/>
            <person name="Guy L."/>
            <person name="Ettema T.J."/>
        </authorList>
    </citation>
    <scope>NUCLEOTIDE SEQUENCE</scope>
</reference>